<dbReference type="RefSeq" id="WP_192039476.1">
    <property type="nucleotide sequence ID" value="NZ_JACYWE010000006.1"/>
</dbReference>
<name>A0A927JCZ3_9ACTN</name>
<protein>
    <submittedName>
        <fullName evidence="4">TetR family transcriptional regulator</fullName>
    </submittedName>
</protein>
<dbReference type="EMBL" id="JACYWE010000006">
    <property type="protein sequence ID" value="MBD8507011.1"/>
    <property type="molecule type" value="Genomic_DNA"/>
</dbReference>
<dbReference type="Pfam" id="PF17920">
    <property type="entry name" value="TetR_C_16"/>
    <property type="match status" value="1"/>
</dbReference>
<organism evidence="4 5">
    <name type="scientific">Lolliginicoccus lacisalsi</name>
    <dbReference type="NCBI Taxonomy" id="2742202"/>
    <lineage>
        <taxon>Bacteria</taxon>
        <taxon>Bacillati</taxon>
        <taxon>Actinomycetota</taxon>
        <taxon>Actinomycetes</taxon>
        <taxon>Mycobacteriales</taxon>
        <taxon>Hoyosellaceae</taxon>
        <taxon>Lolliginicoccus</taxon>
    </lineage>
</organism>
<gene>
    <name evidence="4" type="ORF">HT102_10970</name>
</gene>
<dbReference type="InterPro" id="IPR036271">
    <property type="entry name" value="Tet_transcr_reg_TetR-rel_C_sf"/>
</dbReference>
<feature type="DNA-binding region" description="H-T-H motif" evidence="2">
    <location>
        <begin position="36"/>
        <end position="55"/>
    </location>
</feature>
<dbReference type="Proteomes" id="UP000642993">
    <property type="component" value="Unassembled WGS sequence"/>
</dbReference>
<dbReference type="PRINTS" id="PR00455">
    <property type="entry name" value="HTHTETR"/>
</dbReference>
<dbReference type="GO" id="GO:0000976">
    <property type="term" value="F:transcription cis-regulatory region binding"/>
    <property type="evidence" value="ECO:0007669"/>
    <property type="project" value="TreeGrafter"/>
</dbReference>
<keyword evidence="1 2" id="KW-0238">DNA-binding</keyword>
<dbReference type="InterPro" id="IPR041678">
    <property type="entry name" value="TetR_C_16"/>
</dbReference>
<evidence type="ECO:0000256" key="2">
    <source>
        <dbReference type="PROSITE-ProRule" id="PRU00335"/>
    </source>
</evidence>
<dbReference type="PANTHER" id="PTHR30055">
    <property type="entry name" value="HTH-TYPE TRANSCRIPTIONAL REGULATOR RUTR"/>
    <property type="match status" value="1"/>
</dbReference>
<evidence type="ECO:0000313" key="4">
    <source>
        <dbReference type="EMBL" id="MBD8507011.1"/>
    </source>
</evidence>
<dbReference type="Gene3D" id="1.10.357.10">
    <property type="entry name" value="Tetracycline Repressor, domain 2"/>
    <property type="match status" value="1"/>
</dbReference>
<dbReference type="PANTHER" id="PTHR30055:SF235">
    <property type="entry name" value="TRANSCRIPTIONAL REGULATORY PROTEIN"/>
    <property type="match status" value="1"/>
</dbReference>
<dbReference type="Gene3D" id="1.10.10.60">
    <property type="entry name" value="Homeodomain-like"/>
    <property type="match status" value="1"/>
</dbReference>
<evidence type="ECO:0000259" key="3">
    <source>
        <dbReference type="PROSITE" id="PS50977"/>
    </source>
</evidence>
<comment type="caution">
    <text evidence="4">The sequence shown here is derived from an EMBL/GenBank/DDBJ whole genome shotgun (WGS) entry which is preliminary data.</text>
</comment>
<keyword evidence="5" id="KW-1185">Reference proteome</keyword>
<dbReference type="AlphaFoldDB" id="A0A927JCZ3"/>
<dbReference type="InterPro" id="IPR001647">
    <property type="entry name" value="HTH_TetR"/>
</dbReference>
<evidence type="ECO:0000256" key="1">
    <source>
        <dbReference type="ARBA" id="ARBA00023125"/>
    </source>
</evidence>
<dbReference type="InterPro" id="IPR050109">
    <property type="entry name" value="HTH-type_TetR-like_transc_reg"/>
</dbReference>
<accession>A0A927JCZ3</accession>
<feature type="domain" description="HTH tetR-type" evidence="3">
    <location>
        <begin position="13"/>
        <end position="73"/>
    </location>
</feature>
<dbReference type="SUPFAM" id="SSF46689">
    <property type="entry name" value="Homeodomain-like"/>
    <property type="match status" value="1"/>
</dbReference>
<proteinExistence type="predicted"/>
<dbReference type="Pfam" id="PF00440">
    <property type="entry name" value="TetR_N"/>
    <property type="match status" value="1"/>
</dbReference>
<reference evidence="4" key="1">
    <citation type="submission" date="2020-09" db="EMBL/GenBank/DDBJ databases">
        <title>Hoyosella lacisalsi sp. nov., a halotolerant actinobacterium isolated from soil of Lake Gudzhirganskoe.</title>
        <authorList>
            <person name="Yang Q."/>
            <person name="Guo P.Y."/>
            <person name="Liu S.W."/>
            <person name="Li F.N."/>
            <person name="Sun C.H."/>
        </authorList>
    </citation>
    <scope>NUCLEOTIDE SEQUENCE</scope>
    <source>
        <strain evidence="4">G463</strain>
    </source>
</reference>
<dbReference type="GO" id="GO:0003700">
    <property type="term" value="F:DNA-binding transcription factor activity"/>
    <property type="evidence" value="ECO:0007669"/>
    <property type="project" value="TreeGrafter"/>
</dbReference>
<dbReference type="InterPro" id="IPR009057">
    <property type="entry name" value="Homeodomain-like_sf"/>
</dbReference>
<evidence type="ECO:0000313" key="5">
    <source>
        <dbReference type="Proteomes" id="UP000642993"/>
    </source>
</evidence>
<dbReference type="PROSITE" id="PS50977">
    <property type="entry name" value="HTH_TETR_2"/>
    <property type="match status" value="1"/>
</dbReference>
<sequence>MNKGRGRPRTGDDDGRDRLLAAARDLFAARGYNGATLRMIAGQAGCDPALIAYHFGSKKELFARAMALSLGPSMVLEKALAGDPATAPERLAALVVRAWEAPDVQRSLMQLVATGMRHPEVLQAFREYIEREIVSQLVEYFGGTAATERAGATLTIIIGIIFGRYVIGVEPLRSASPDRLVGLLTPSLRAISAPLPRGRRAS</sequence>
<dbReference type="SUPFAM" id="SSF48498">
    <property type="entry name" value="Tetracyclin repressor-like, C-terminal domain"/>
    <property type="match status" value="1"/>
</dbReference>